<gene>
    <name evidence="2" type="ORF">L5515_005500</name>
</gene>
<evidence type="ECO:0000259" key="1">
    <source>
        <dbReference type="Pfam" id="PF07735"/>
    </source>
</evidence>
<protein>
    <recommendedName>
        <fullName evidence="1">Sdz-33 F-box domain-containing protein</fullName>
    </recommendedName>
</protein>
<dbReference type="Proteomes" id="UP000829354">
    <property type="component" value="Chromosome III"/>
</dbReference>
<keyword evidence="3" id="KW-1185">Reference proteome</keyword>
<dbReference type="PANTHER" id="PTHR21503">
    <property type="entry name" value="F-BOX-CONTAINING HYPOTHETICAL PROTEIN C.ELEGANS"/>
    <property type="match status" value="1"/>
</dbReference>
<dbReference type="InterPro" id="IPR012885">
    <property type="entry name" value="F-box_Sdz-33"/>
</dbReference>
<dbReference type="AlphaFoldDB" id="A0AAE9ERX9"/>
<organism evidence="2 3">
    <name type="scientific">Caenorhabditis briggsae</name>
    <dbReference type="NCBI Taxonomy" id="6238"/>
    <lineage>
        <taxon>Eukaryota</taxon>
        <taxon>Metazoa</taxon>
        <taxon>Ecdysozoa</taxon>
        <taxon>Nematoda</taxon>
        <taxon>Chromadorea</taxon>
        <taxon>Rhabditida</taxon>
        <taxon>Rhabditina</taxon>
        <taxon>Rhabditomorpha</taxon>
        <taxon>Rhabditoidea</taxon>
        <taxon>Rhabditidae</taxon>
        <taxon>Peloderinae</taxon>
        <taxon>Caenorhabditis</taxon>
    </lineage>
</organism>
<dbReference type="Pfam" id="PF07735">
    <property type="entry name" value="FBA_2"/>
    <property type="match status" value="1"/>
</dbReference>
<proteinExistence type="predicted"/>
<name>A0AAE9ERX9_CAEBR</name>
<feature type="domain" description="Sdz-33 F-box" evidence="1">
    <location>
        <begin position="132"/>
        <end position="189"/>
    </location>
</feature>
<sequence length="249" mass="29095">MKFGNGPGKYSVSWKKENKIGISSCEELLGCIDCSFRNSLYFMKKFYLDARSVMSDEIHHITLDMDDFEGRCSDIVAWLNSCCPEVADLLVYGKKQRQKELQYVLDNLKFTNNSFIYLDTVEDAPLEIPNTVEGIRIRYGSWITLDYVMSLKLRKLTFNRTNLTNQDINMFLKSWREMKSHQNLEFFEINLMNPEDFVAIGLRDIPYKMGTPIEEPYANCNTFHKYRFTLGRQGGKSWRFGVVIILKSM</sequence>
<accession>A0AAE9ERX9</accession>
<dbReference type="EMBL" id="CP092622">
    <property type="protein sequence ID" value="UMM25850.1"/>
    <property type="molecule type" value="Genomic_DNA"/>
</dbReference>
<reference evidence="2 3" key="1">
    <citation type="submission" date="2022-04" db="EMBL/GenBank/DDBJ databases">
        <title>Chromosome-level reference genomes for two strains of Caenorhabditis briggsae: an improved platform for comparative genomics.</title>
        <authorList>
            <person name="Stevens L."/>
            <person name="Andersen E."/>
        </authorList>
    </citation>
    <scope>NUCLEOTIDE SEQUENCE [LARGE SCALE GENOMIC DNA]</scope>
    <source>
        <strain evidence="2">VX34</strain>
        <tissue evidence="2">Whole-organism</tissue>
    </source>
</reference>
<evidence type="ECO:0000313" key="2">
    <source>
        <dbReference type="EMBL" id="UMM25850.1"/>
    </source>
</evidence>
<evidence type="ECO:0000313" key="3">
    <source>
        <dbReference type="Proteomes" id="UP000829354"/>
    </source>
</evidence>
<dbReference type="PANTHER" id="PTHR21503:SF8">
    <property type="entry name" value="F-BOX ASSOCIATED DOMAIN-CONTAINING PROTEIN-RELATED"/>
    <property type="match status" value="1"/>
</dbReference>